<evidence type="ECO:0000256" key="1">
    <source>
        <dbReference type="ARBA" id="ARBA00000983"/>
    </source>
</evidence>
<dbReference type="InterPro" id="IPR014883">
    <property type="entry name" value="VRR_NUC"/>
</dbReference>
<evidence type="ECO:0000313" key="12">
    <source>
        <dbReference type="Proteomes" id="UP000193560"/>
    </source>
</evidence>
<keyword evidence="5 8" id="KW-0378">Hydrolase</keyword>
<keyword evidence="8" id="KW-0234">DNA repair</keyword>
<keyword evidence="6 8" id="KW-0460">Magnesium</keyword>
<dbReference type="PANTHER" id="PTHR15749">
    <property type="entry name" value="FANCONI-ASSOCIATED NUCLEASE 1"/>
    <property type="match status" value="1"/>
</dbReference>
<name>A0A1X2IFU5_9FUNG</name>
<comment type="catalytic activity">
    <reaction evidence="1 8">
        <text>Hydrolytically removes 5'-nucleotides successively from the 3'-hydroxy termini of 3'-hydroxy-terminated oligonucleotides.</text>
        <dbReference type="EC" id="3.1.4.1"/>
    </reaction>
</comment>
<feature type="compositionally biased region" description="Basic and acidic residues" evidence="9">
    <location>
        <begin position="24"/>
        <end position="34"/>
    </location>
</feature>
<dbReference type="GO" id="GO:0004528">
    <property type="term" value="F:phosphodiesterase I activity"/>
    <property type="evidence" value="ECO:0007669"/>
    <property type="project" value="UniProtKB-EC"/>
</dbReference>
<evidence type="ECO:0000256" key="3">
    <source>
        <dbReference type="ARBA" id="ARBA00022722"/>
    </source>
</evidence>
<dbReference type="Pfam" id="PF08774">
    <property type="entry name" value="VRR_NUC"/>
    <property type="match status" value="1"/>
</dbReference>
<dbReference type="InterPro" id="IPR049126">
    <property type="entry name" value="FAN1-like_TPR"/>
</dbReference>
<feature type="compositionally biased region" description="Basic and acidic residues" evidence="9">
    <location>
        <begin position="71"/>
        <end position="80"/>
    </location>
</feature>
<dbReference type="OrthoDB" id="76364at2759"/>
<dbReference type="GO" id="GO:0070336">
    <property type="term" value="F:flap-structured DNA binding"/>
    <property type="evidence" value="ECO:0007669"/>
    <property type="project" value="TreeGrafter"/>
</dbReference>
<keyword evidence="3 8" id="KW-0540">Nuclease</keyword>
<evidence type="ECO:0000256" key="9">
    <source>
        <dbReference type="SAM" id="MobiDB-lite"/>
    </source>
</evidence>
<evidence type="ECO:0000259" key="10">
    <source>
        <dbReference type="SMART" id="SM00990"/>
    </source>
</evidence>
<dbReference type="EMBL" id="MCGE01000012">
    <property type="protein sequence ID" value="ORZ15780.1"/>
    <property type="molecule type" value="Genomic_DNA"/>
</dbReference>
<evidence type="ECO:0000256" key="2">
    <source>
        <dbReference type="ARBA" id="ARBA00005533"/>
    </source>
</evidence>
<dbReference type="InterPro" id="IPR049125">
    <property type="entry name" value="FAN1-like_WH"/>
</dbReference>
<dbReference type="Pfam" id="PF21170">
    <property type="entry name" value="FAN1_TPR"/>
    <property type="match status" value="1"/>
</dbReference>
<comment type="subcellular location">
    <subcellularLocation>
        <location evidence="8">Nucleus</location>
    </subcellularLocation>
</comment>
<dbReference type="GO" id="GO:0005634">
    <property type="term" value="C:nucleus"/>
    <property type="evidence" value="ECO:0007669"/>
    <property type="project" value="UniProtKB-SubCell"/>
</dbReference>
<evidence type="ECO:0000256" key="6">
    <source>
        <dbReference type="ARBA" id="ARBA00022842"/>
    </source>
</evidence>
<dbReference type="InterPro" id="IPR011856">
    <property type="entry name" value="tRNA_endonuc-like_dom_sf"/>
</dbReference>
<comment type="similarity">
    <text evidence="2 8">Belongs to the FAN1 family.</text>
</comment>
<evidence type="ECO:0000256" key="8">
    <source>
        <dbReference type="RuleBase" id="RU365033"/>
    </source>
</evidence>
<organism evidence="11 12">
    <name type="scientific">Absidia repens</name>
    <dbReference type="NCBI Taxonomy" id="90262"/>
    <lineage>
        <taxon>Eukaryota</taxon>
        <taxon>Fungi</taxon>
        <taxon>Fungi incertae sedis</taxon>
        <taxon>Mucoromycota</taxon>
        <taxon>Mucoromycotina</taxon>
        <taxon>Mucoromycetes</taxon>
        <taxon>Mucorales</taxon>
        <taxon>Cunninghamellaceae</taxon>
        <taxon>Absidia</taxon>
    </lineage>
</organism>
<dbReference type="EC" id="3.1.4.1" evidence="8"/>
<keyword evidence="12" id="KW-1185">Reference proteome</keyword>
<feature type="domain" description="VRR-NUC" evidence="10">
    <location>
        <begin position="677"/>
        <end position="792"/>
    </location>
</feature>
<dbReference type="GO" id="GO:0046872">
    <property type="term" value="F:metal ion binding"/>
    <property type="evidence" value="ECO:0007669"/>
    <property type="project" value="UniProtKB-KW"/>
</dbReference>
<protein>
    <recommendedName>
        <fullName evidence="8">Fanconi-associated nuclease</fullName>
        <ecNumber evidence="8">3.1.4.1</ecNumber>
    </recommendedName>
</protein>
<dbReference type="Gene3D" id="3.40.1350.10">
    <property type="match status" value="1"/>
</dbReference>
<sequence length="803" mass="92358">MGNDTRKKSSSSSSATRTPKKQRTHDNANQKRLDFFFTKPATPQPDKVECGDSILTSVKAIATETGITDIDGNKTYDNKENVGSTLNSSSASTQQPPATDSSNTATPSLTDSPATTAIEPTTDSTSTATPFFENSMYTDQVHHMMETVLEGESFLFTSDDLQRFDRFKQLPLESQHLFVRLWMRTQRRWLRVNKLDYSSNIRDIDQAALALANDKVAHVSDNSNDRVVATAESTLFSWPGILDFLTVDELKDFTTLYQCAPKEGKLRSDYVDALTTAREQTMSLISLNDHQSRSDTFMSKAKEILGICILLDESYDTVFHRLNIPNLADDITPDYIYYRTSNVWTSIEDLDHYEKAFRLQYEFETKMESIPFERRKRQQQQIDADGTPNYSTKAKKDADTQLMERQLWMDCWVMCENILGLWEELVHQRPLDKDDMGGDHRGYYMRRFEAGYIYTHMLEHGTKALGKLQEYSLEALVLQKLIDQRIYRLGKRGKWYDRLALIQSNYLKDIPERQRKKMALQTCISGIQDPRVHQTHMNAIQRRIQRLERDLCIPRREQHDFSYLTLKKPTEKIIHAERISDTITGKKSSWRGDDGAEISVEEVSIQYYNKQGYQGLHAENGVITMLFMLLFWDIIFSPVPGAFETPYQTAPLDLWSDAFYVERIGLINERLDLIGQVDSSAYLDIITKVDDQHRPLQTLCAGVNWNYEQIHLLEIAECMGPQSLSSLCRLLAEEFGHRQGGMPDLCCWNYTEKRCLFVEVKGPGDKLSETQKVWLDTLSNMGIPTEVCYVKIWTGEDELLKND</sequence>
<dbReference type="AlphaFoldDB" id="A0A1X2IFU5"/>
<evidence type="ECO:0000256" key="5">
    <source>
        <dbReference type="ARBA" id="ARBA00022801"/>
    </source>
</evidence>
<dbReference type="GO" id="GO:0036297">
    <property type="term" value="P:interstrand cross-link repair"/>
    <property type="evidence" value="ECO:0007669"/>
    <property type="project" value="InterPro"/>
</dbReference>
<comment type="cofactor">
    <cofactor evidence="8">
        <name>Mg(2+)</name>
        <dbReference type="ChEBI" id="CHEBI:18420"/>
    </cofactor>
    <cofactor evidence="8">
        <name>Mn(2+)</name>
        <dbReference type="ChEBI" id="CHEBI:29035"/>
    </cofactor>
</comment>
<dbReference type="SMART" id="SM00990">
    <property type="entry name" value="VRR_NUC"/>
    <property type="match status" value="1"/>
</dbReference>
<proteinExistence type="inferred from homology"/>
<feature type="region of interest" description="Disordered" evidence="9">
    <location>
        <begin position="373"/>
        <end position="395"/>
    </location>
</feature>
<dbReference type="InterPro" id="IPR049132">
    <property type="entry name" value="FAN1-like_euk"/>
</dbReference>
<reference evidence="11 12" key="1">
    <citation type="submission" date="2016-07" db="EMBL/GenBank/DDBJ databases">
        <title>Pervasive Adenine N6-methylation of Active Genes in Fungi.</title>
        <authorList>
            <consortium name="DOE Joint Genome Institute"/>
            <person name="Mondo S.J."/>
            <person name="Dannebaum R.O."/>
            <person name="Kuo R.C."/>
            <person name="Labutti K."/>
            <person name="Haridas S."/>
            <person name="Kuo A."/>
            <person name="Salamov A."/>
            <person name="Ahrendt S.R."/>
            <person name="Lipzen A."/>
            <person name="Sullivan W."/>
            <person name="Andreopoulos W.B."/>
            <person name="Clum A."/>
            <person name="Lindquist E."/>
            <person name="Daum C."/>
            <person name="Ramamoorthy G.K."/>
            <person name="Gryganskyi A."/>
            <person name="Culley D."/>
            <person name="Magnuson J.K."/>
            <person name="James T.Y."/>
            <person name="O'Malley M.A."/>
            <person name="Stajich J.E."/>
            <person name="Spatafora J.W."/>
            <person name="Visel A."/>
            <person name="Grigoriev I.V."/>
        </authorList>
    </citation>
    <scope>NUCLEOTIDE SEQUENCE [LARGE SCALE GENOMIC DNA]</scope>
    <source>
        <strain evidence="11 12">NRRL 1336</strain>
    </source>
</reference>
<accession>A0A1X2IFU5</accession>
<keyword evidence="7 8" id="KW-0464">Manganese</keyword>
<dbReference type="CDD" id="cd22326">
    <property type="entry name" value="FAN1-like"/>
    <property type="match status" value="1"/>
</dbReference>
<dbReference type="GO" id="GO:0017108">
    <property type="term" value="F:5'-flap endonuclease activity"/>
    <property type="evidence" value="ECO:0007669"/>
    <property type="project" value="TreeGrafter"/>
</dbReference>
<dbReference type="GO" id="GO:0008409">
    <property type="term" value="F:5'-3' exonuclease activity"/>
    <property type="evidence" value="ECO:0007669"/>
    <property type="project" value="TreeGrafter"/>
</dbReference>
<dbReference type="STRING" id="90262.A0A1X2IFU5"/>
<dbReference type="InterPro" id="IPR033315">
    <property type="entry name" value="Fan1-like"/>
</dbReference>
<keyword evidence="4 8" id="KW-0479">Metal-binding</keyword>
<feature type="region of interest" description="Disordered" evidence="9">
    <location>
        <begin position="69"/>
        <end position="130"/>
    </location>
</feature>
<dbReference type="Pfam" id="PF21315">
    <property type="entry name" value="FAN1_HTH"/>
    <property type="match status" value="1"/>
</dbReference>
<keyword evidence="8" id="KW-0539">Nucleus</keyword>
<evidence type="ECO:0000256" key="4">
    <source>
        <dbReference type="ARBA" id="ARBA00022723"/>
    </source>
</evidence>
<dbReference type="PANTHER" id="PTHR15749:SF4">
    <property type="entry name" value="FANCONI-ASSOCIATED NUCLEASE 1"/>
    <property type="match status" value="1"/>
</dbReference>
<evidence type="ECO:0000256" key="7">
    <source>
        <dbReference type="ARBA" id="ARBA00023211"/>
    </source>
</evidence>
<feature type="region of interest" description="Disordered" evidence="9">
    <location>
        <begin position="1"/>
        <end position="49"/>
    </location>
</feature>
<evidence type="ECO:0000313" key="11">
    <source>
        <dbReference type="EMBL" id="ORZ15780.1"/>
    </source>
</evidence>
<comment type="function">
    <text evidence="8">Nuclease required for the repair of DNA interstrand cross-links (ICL). Acts as a 5'-3' exonuclease that anchors at a cut end of DNA and cleaves DNA successively at every third nucleotide, allowing to excise an ICL from one strand through flanking incisions.</text>
</comment>
<dbReference type="Proteomes" id="UP000193560">
    <property type="component" value="Unassembled WGS sequence"/>
</dbReference>
<feature type="compositionally biased region" description="Polar residues" evidence="9">
    <location>
        <begin position="81"/>
        <end position="129"/>
    </location>
</feature>
<keyword evidence="8" id="KW-0227">DNA damage</keyword>
<comment type="caution">
    <text evidence="11">The sequence shown here is derived from an EMBL/GenBank/DDBJ whole genome shotgun (WGS) entry which is preliminary data.</text>
</comment>
<gene>
    <name evidence="11" type="ORF">BCR42DRAFT_415892</name>
</gene>